<gene>
    <name evidence="2" type="ORF">AVDCRST_MAG20-304</name>
</gene>
<accession>A0A6J4H4M9</accession>
<dbReference type="AlphaFoldDB" id="A0A6J4H4M9"/>
<sequence>AADRRSLRSTEGAGPARRSSRPGPATTPPREAGPLRSTTGSRRARRWRPARRRRPGEHRRCAARV</sequence>
<organism evidence="2">
    <name type="scientific">uncultured Acidimicrobiales bacterium</name>
    <dbReference type="NCBI Taxonomy" id="310071"/>
    <lineage>
        <taxon>Bacteria</taxon>
        <taxon>Bacillati</taxon>
        <taxon>Actinomycetota</taxon>
        <taxon>Acidimicrobiia</taxon>
        <taxon>Acidimicrobiales</taxon>
        <taxon>environmental samples</taxon>
    </lineage>
</organism>
<feature type="compositionally biased region" description="Basic residues" evidence="1">
    <location>
        <begin position="42"/>
        <end position="65"/>
    </location>
</feature>
<feature type="non-terminal residue" evidence="2">
    <location>
        <position position="65"/>
    </location>
</feature>
<dbReference type="EMBL" id="CADCSY010000012">
    <property type="protein sequence ID" value="CAA9214192.1"/>
    <property type="molecule type" value="Genomic_DNA"/>
</dbReference>
<feature type="non-terminal residue" evidence="2">
    <location>
        <position position="1"/>
    </location>
</feature>
<protein>
    <submittedName>
        <fullName evidence="2">Uncharacterized protein</fullName>
    </submittedName>
</protein>
<evidence type="ECO:0000313" key="2">
    <source>
        <dbReference type="EMBL" id="CAA9214192.1"/>
    </source>
</evidence>
<evidence type="ECO:0000256" key="1">
    <source>
        <dbReference type="SAM" id="MobiDB-lite"/>
    </source>
</evidence>
<reference evidence="2" key="1">
    <citation type="submission" date="2020-02" db="EMBL/GenBank/DDBJ databases">
        <authorList>
            <person name="Meier V. D."/>
        </authorList>
    </citation>
    <scope>NUCLEOTIDE SEQUENCE</scope>
    <source>
        <strain evidence="2">AVDCRST_MAG20</strain>
    </source>
</reference>
<feature type="region of interest" description="Disordered" evidence="1">
    <location>
        <begin position="1"/>
        <end position="65"/>
    </location>
</feature>
<proteinExistence type="predicted"/>
<name>A0A6J4H4M9_9ACTN</name>